<keyword evidence="1" id="KW-0732">Signal</keyword>
<gene>
    <name evidence="3" type="ORF">HNP98_000872</name>
</gene>
<reference evidence="3 4" key="1">
    <citation type="submission" date="2020-05" db="EMBL/GenBank/DDBJ databases">
        <title>Genomic Encyclopedia of Type Strains, Phase IV (KMG-V): Genome sequencing to study the core and pangenomes of soil and plant-associated prokaryotes.</title>
        <authorList>
            <person name="Whitman W."/>
        </authorList>
    </citation>
    <scope>NUCLEOTIDE SEQUENCE [LARGE SCALE GENOMIC DNA]</scope>
    <source>
        <strain evidence="3 4">9A</strain>
    </source>
</reference>
<evidence type="ECO:0000259" key="2">
    <source>
        <dbReference type="Pfam" id="PF13568"/>
    </source>
</evidence>
<evidence type="ECO:0000313" key="3">
    <source>
        <dbReference type="EMBL" id="NRT18061.1"/>
    </source>
</evidence>
<organism evidence="3 4">
    <name type="scientific">Hymenobacter caeli</name>
    <dbReference type="NCBI Taxonomy" id="2735894"/>
    <lineage>
        <taxon>Bacteria</taxon>
        <taxon>Pseudomonadati</taxon>
        <taxon>Bacteroidota</taxon>
        <taxon>Cytophagia</taxon>
        <taxon>Cytophagales</taxon>
        <taxon>Hymenobacteraceae</taxon>
        <taxon>Hymenobacter</taxon>
    </lineage>
</organism>
<evidence type="ECO:0000313" key="4">
    <source>
        <dbReference type="Proteomes" id="UP000779507"/>
    </source>
</evidence>
<dbReference type="RefSeq" id="WP_173808827.1">
    <property type="nucleotide sequence ID" value="NZ_JABSNP010000003.1"/>
</dbReference>
<accession>A0ABX2FLQ7</accession>
<name>A0ABX2FLQ7_9BACT</name>
<comment type="caution">
    <text evidence="3">The sequence shown here is derived from an EMBL/GenBank/DDBJ whole genome shotgun (WGS) entry which is preliminary data.</text>
</comment>
<dbReference type="EMBL" id="JABSNP010000003">
    <property type="protein sequence ID" value="NRT18061.1"/>
    <property type="molecule type" value="Genomic_DNA"/>
</dbReference>
<dbReference type="InterPro" id="IPR025665">
    <property type="entry name" value="Beta-barrel_OMP_2"/>
</dbReference>
<sequence length="234" mass="24636">MKKILCALLLGAAAAPAARAQTTPAADAPAKPAPPAAAVDDLYPQGNASHNTGFGLKGGYALSQIYGNGTGALPGAQSHQSFLVGAYGQYGFNAFASVQVELLYSRKGYRTTLGNASAYNTRLDYLDLPILFVGNLTPNLSFHLGPQVSLLENVAHDGTNAALSGRYNRLAVGGVGGLEGRVGNVRLGARYDLSLSKLYHENANEQFNTSGVYLSNNNIYSRTAEVYLSYGLSR</sequence>
<proteinExistence type="predicted"/>
<keyword evidence="4" id="KW-1185">Reference proteome</keyword>
<evidence type="ECO:0000256" key="1">
    <source>
        <dbReference type="SAM" id="SignalP"/>
    </source>
</evidence>
<dbReference type="Pfam" id="PF13568">
    <property type="entry name" value="OMP_b-brl_2"/>
    <property type="match status" value="1"/>
</dbReference>
<feature type="signal peptide" evidence="1">
    <location>
        <begin position="1"/>
        <end position="20"/>
    </location>
</feature>
<feature type="domain" description="Outer membrane protein beta-barrel" evidence="2">
    <location>
        <begin position="49"/>
        <end position="198"/>
    </location>
</feature>
<feature type="chain" id="PRO_5046600626" description="Outer membrane protein beta-barrel domain-containing protein" evidence="1">
    <location>
        <begin position="21"/>
        <end position="234"/>
    </location>
</feature>
<protein>
    <recommendedName>
        <fullName evidence="2">Outer membrane protein beta-barrel domain-containing protein</fullName>
    </recommendedName>
</protein>
<dbReference type="Proteomes" id="UP000779507">
    <property type="component" value="Unassembled WGS sequence"/>
</dbReference>